<comment type="similarity">
    <text evidence="2 5">Belongs to the RRS1 family.</text>
</comment>
<evidence type="ECO:0000313" key="7">
    <source>
        <dbReference type="EMBL" id="GFT19852.1"/>
    </source>
</evidence>
<reference evidence="7" key="1">
    <citation type="submission" date="2020-08" db="EMBL/GenBank/DDBJ databases">
        <title>Multicomponent nature underlies the extraordinary mechanical properties of spider dragline silk.</title>
        <authorList>
            <person name="Kono N."/>
            <person name="Nakamura H."/>
            <person name="Mori M."/>
            <person name="Yoshida Y."/>
            <person name="Ohtoshi R."/>
            <person name="Malay A.D."/>
            <person name="Moran D.A.P."/>
            <person name="Tomita M."/>
            <person name="Numata K."/>
            <person name="Arakawa K."/>
        </authorList>
    </citation>
    <scope>NUCLEOTIDE SEQUENCE</scope>
</reference>
<name>A0A8X6NKJ7_NEPPI</name>
<dbReference type="Proteomes" id="UP000887013">
    <property type="component" value="Unassembled WGS sequence"/>
</dbReference>
<accession>A0A8X6NKJ7</accession>
<protein>
    <recommendedName>
        <fullName evidence="5">Ribosome biogenesis regulatory protein</fullName>
    </recommendedName>
</protein>
<evidence type="ECO:0000256" key="2">
    <source>
        <dbReference type="ARBA" id="ARBA00010077"/>
    </source>
</evidence>
<dbReference type="GO" id="GO:0042254">
    <property type="term" value="P:ribosome biogenesis"/>
    <property type="evidence" value="ECO:0007669"/>
    <property type="project" value="UniProtKB-KW"/>
</dbReference>
<evidence type="ECO:0000313" key="8">
    <source>
        <dbReference type="Proteomes" id="UP000887013"/>
    </source>
</evidence>
<organism evidence="7 8">
    <name type="scientific">Nephila pilipes</name>
    <name type="common">Giant wood spider</name>
    <name type="synonym">Nephila maculata</name>
    <dbReference type="NCBI Taxonomy" id="299642"/>
    <lineage>
        <taxon>Eukaryota</taxon>
        <taxon>Metazoa</taxon>
        <taxon>Ecdysozoa</taxon>
        <taxon>Arthropoda</taxon>
        <taxon>Chelicerata</taxon>
        <taxon>Arachnida</taxon>
        <taxon>Araneae</taxon>
        <taxon>Araneomorphae</taxon>
        <taxon>Entelegynae</taxon>
        <taxon>Araneoidea</taxon>
        <taxon>Nephilidae</taxon>
        <taxon>Nephila</taxon>
    </lineage>
</organism>
<comment type="caution">
    <text evidence="7">The sequence shown here is derived from an EMBL/GenBank/DDBJ whole genome shotgun (WGS) entry which is preliminary data.</text>
</comment>
<dbReference type="AlphaFoldDB" id="A0A8X6NKJ7"/>
<dbReference type="OrthoDB" id="28455at2759"/>
<feature type="compositionally biased region" description="Basic residues" evidence="6">
    <location>
        <begin position="286"/>
        <end position="311"/>
    </location>
</feature>
<evidence type="ECO:0000256" key="3">
    <source>
        <dbReference type="ARBA" id="ARBA00022517"/>
    </source>
</evidence>
<comment type="subcellular location">
    <subcellularLocation>
        <location evidence="1 5">Nucleus</location>
    </subcellularLocation>
</comment>
<keyword evidence="8" id="KW-1185">Reference proteome</keyword>
<keyword evidence="4 5" id="KW-0539">Nucleus</keyword>
<feature type="region of interest" description="Disordered" evidence="6">
    <location>
        <begin position="279"/>
        <end position="311"/>
    </location>
</feature>
<dbReference type="InterPro" id="IPR007023">
    <property type="entry name" value="Ribosom_reg"/>
</dbReference>
<proteinExistence type="inferred from homology"/>
<keyword evidence="3 5" id="KW-0690">Ribosome biogenesis</keyword>
<dbReference type="EMBL" id="BMAW01059177">
    <property type="protein sequence ID" value="GFT19852.1"/>
    <property type="molecule type" value="Genomic_DNA"/>
</dbReference>
<dbReference type="GO" id="GO:0005634">
    <property type="term" value="C:nucleus"/>
    <property type="evidence" value="ECO:0007669"/>
    <property type="project" value="UniProtKB-SubCell"/>
</dbReference>
<evidence type="ECO:0000256" key="4">
    <source>
        <dbReference type="ARBA" id="ARBA00023242"/>
    </source>
</evidence>
<gene>
    <name evidence="7" type="primary">RRS1</name>
    <name evidence="7" type="ORF">NPIL_565471</name>
</gene>
<evidence type="ECO:0000256" key="5">
    <source>
        <dbReference type="RuleBase" id="RU364132"/>
    </source>
</evidence>
<evidence type="ECO:0000256" key="6">
    <source>
        <dbReference type="SAM" id="MobiDB-lite"/>
    </source>
</evidence>
<evidence type="ECO:0000256" key="1">
    <source>
        <dbReference type="ARBA" id="ARBA00004123"/>
    </source>
</evidence>
<dbReference type="Pfam" id="PF04939">
    <property type="entry name" value="RRS1"/>
    <property type="match status" value="1"/>
</dbReference>
<sequence length="311" mass="36159">MAEHEVDSEVYVELDVGNLCITNIALLKSSNEKNLNENVLQHVAALGAQKLISEILKLPSQYHEHVPVAKLPQPTTVIPREKPVPKPKAETKWEKFAKDKGIKKTRRDRVVWDSTTKDWKPRFGYQSIKNKNADWIKEIPDNGDQNIDYFAKAKEEKKERIAKNEYQRLRNIAVASKVKVTNLESVDRADKHQLARSLKAAKTATASLGRYTKKLTKERAPKDKMKPRQFNVNIPKNIKEEKEHSLKIFETMEFKTPKLNIPEAVQRYMIKPLKEITTEQRAAQERKRHAKRGKFLTQKLHRGKKKNHHKR</sequence>
<comment type="function">
    <text evidence="5">Involved in ribosomal large subunit assembly.</text>
</comment>